<evidence type="ECO:0000259" key="8">
    <source>
        <dbReference type="PROSITE" id="PS50112"/>
    </source>
</evidence>
<feature type="domain" description="PAC" evidence="9">
    <location>
        <begin position="320"/>
        <end position="370"/>
    </location>
</feature>
<dbReference type="InterPro" id="IPR000014">
    <property type="entry name" value="PAS"/>
</dbReference>
<dbReference type="CDD" id="cd00082">
    <property type="entry name" value="HisKA"/>
    <property type="match status" value="1"/>
</dbReference>
<dbReference type="PANTHER" id="PTHR43304">
    <property type="entry name" value="PHYTOCHROME-LIKE PROTEIN CPH1"/>
    <property type="match status" value="1"/>
</dbReference>
<dbReference type="Pfam" id="PF01590">
    <property type="entry name" value="GAF"/>
    <property type="match status" value="2"/>
</dbReference>
<keyword evidence="5" id="KW-0418">Kinase</keyword>
<dbReference type="EMBL" id="FNCV01000003">
    <property type="protein sequence ID" value="SDG87134.1"/>
    <property type="molecule type" value="Genomic_DNA"/>
</dbReference>
<dbReference type="InterPro" id="IPR013655">
    <property type="entry name" value="PAS_fold_3"/>
</dbReference>
<dbReference type="InterPro" id="IPR005467">
    <property type="entry name" value="His_kinase_dom"/>
</dbReference>
<dbReference type="Pfam" id="PF08447">
    <property type="entry name" value="PAS_3"/>
    <property type="match status" value="1"/>
</dbReference>
<dbReference type="SMART" id="SM00091">
    <property type="entry name" value="PAS"/>
    <property type="match status" value="6"/>
</dbReference>
<evidence type="ECO:0000313" key="10">
    <source>
        <dbReference type="EMBL" id="SDG87134.1"/>
    </source>
</evidence>
<dbReference type="PRINTS" id="PR00344">
    <property type="entry name" value="BCTRLSENSOR"/>
</dbReference>
<dbReference type="SUPFAM" id="SSF47384">
    <property type="entry name" value="Homodimeric domain of signal transducing histidine kinase"/>
    <property type="match status" value="1"/>
</dbReference>
<feature type="domain" description="PAC" evidence="9">
    <location>
        <begin position="198"/>
        <end position="251"/>
    </location>
</feature>
<feature type="domain" description="PAS" evidence="8">
    <location>
        <begin position="267"/>
        <end position="301"/>
    </location>
</feature>
<keyword evidence="3" id="KW-0597">Phosphoprotein</keyword>
<dbReference type="Proteomes" id="UP000217076">
    <property type="component" value="Unassembled WGS sequence"/>
</dbReference>
<feature type="coiled-coil region" evidence="6">
    <location>
        <begin position="1208"/>
        <end position="1235"/>
    </location>
</feature>
<dbReference type="PROSITE" id="PS50109">
    <property type="entry name" value="HIS_KIN"/>
    <property type="match status" value="1"/>
</dbReference>
<dbReference type="Pfam" id="PF08448">
    <property type="entry name" value="PAS_4"/>
    <property type="match status" value="1"/>
</dbReference>
<keyword evidence="6" id="KW-0175">Coiled coil</keyword>
<dbReference type="STRING" id="83401.SAMN05421742_10381"/>
<dbReference type="SMART" id="SM00086">
    <property type="entry name" value="PAC"/>
    <property type="match status" value="5"/>
</dbReference>
<dbReference type="Gene3D" id="3.30.565.10">
    <property type="entry name" value="Histidine kinase-like ATPase, C-terminal domain"/>
    <property type="match status" value="1"/>
</dbReference>
<evidence type="ECO:0000313" key="11">
    <source>
        <dbReference type="Proteomes" id="UP000217076"/>
    </source>
</evidence>
<dbReference type="Gene3D" id="3.30.450.40">
    <property type="match status" value="2"/>
</dbReference>
<feature type="domain" description="Histidine kinase" evidence="7">
    <location>
        <begin position="1255"/>
        <end position="1488"/>
    </location>
</feature>
<keyword evidence="4" id="KW-0808">Transferase</keyword>
<sequence>MNARLGPDSGDALVYWIGRDGRILDISEPVCAFLGYPRDQLVTLSIWDINRAFPAERWLDHWASLQEARQFRFQGAHWRRDGSRCEVEVVAHWVDLGGPPHICAVVTPLTEGRKDYVTLRDSEARLALALDVSGQAPWELDLITGQAMLGQAHAALLGRGPTERLADRETWLGWVHPADQNQIVRLFEQAVSGQIKELKVDFRMRHAAGHWVWLRTIARVVQWDEMGRPSRMLGTHLDITASKRAEEALQLTQASIDRASIAIAWHDREGRIIYINEKGCRSLGYPRDELIGCRVDKFDPEFPIEDHDAAWERLKRKGLHVFESRHVTKDGRSFPVEITATHIATDEKEFSLSFVRDISERKAAEQSLRSSEAFLDSIIKQNPMPLIIFDGKGDVVRHNQAAIELFRATGAPERLEDYNLFEDDRVRGGGHLEELPKVLSEGRTIRFQNRFELRQANGNPVLELDTTLFPIRNANGDITHFALTHVDITELKAAEARLRYHLDSEQALADISALMIKPGWDDLDARLNWMLERIGELTQADRTFLFAITADGLTATNTHEWCAPGITPQILDLQDIRTADHSPFFESLRDGQAVTARADDPDYPLRFKPRLPEPGLHSLICIPVVGGNRLLGFLGLEAIKRQRAWSQIDVRFLRLVAEIVAHTQQHLQSYRAQGEHTWFLESLDRISRILTRSRRDANIMTDLTREIRDIFQADRAYLLHPCDPDAETVEVTVEAARTEYSGTLPETRVIEPNATLRAVFRQALASKGPVLTGFEPDSEDFRQYGTRSRMAIALRPEAHQPWQLGLHQCDAPRDWTGNEQRLFQTIAERIGDALSGHLLLRQLTESEGRYRAVFDNTLDAVIIHDAEGHIMAVNKSMLDIFGLDAQDIATCTVADLCGPGPYQESRLRLHLWNGVMTGDMARFEMVCRRPKDGQVFPVEVILRAIPFGDRQAILANVRDITERTRAEEALRQSEERFAKAFRANPAAMLISTIEEGRIIDVNDRWQSLFGGTRQELIGRTTTEVGVWQRSDVRAEAIEQFRRDGQVRDVPMVFFTRAGVPLDILWSAETITVGDEKVFLSLVNDLTEQKRAEHALRESEARLSAAIESIPFDFFLLDINGQYVLQNTASRRRWGDVVGRDAATATVHQGQDASWGAKLDAVRGGEIVDAELEVNVDGEELFFRNVLAPVKDGDGVRGIVELTMDITARKRTESELESYRSHLEELVSERTAALQQAMSQLMQAEKLAALGNLVAGLAHELNTPLGNARMVASTLAEHINDLAGAIERGALSRAQLMAFLETGLESVDLLERNTVRAADLISHVKEVAIDQTSVRRRVFNLLHTTEEVLSTLSPTLKRTEHRIEIDIPPNLEMDSYPGPLEQIITNLVSNSLTHGFAGIQSGLIRIEAHALDDEFIRFSHADDGVGIPPDVRTRVFDPFFTTRLGQGGSGLGLYIVYSLVTGALGGQITVTSGEGQTGTLFTLTLPRRAPERQSSQARTAQDVF</sequence>
<reference evidence="11" key="1">
    <citation type="submission" date="2016-10" db="EMBL/GenBank/DDBJ databases">
        <authorList>
            <person name="Varghese N."/>
            <person name="Submissions S."/>
        </authorList>
    </citation>
    <scope>NUCLEOTIDE SEQUENCE [LARGE SCALE GENOMIC DNA]</scope>
    <source>
        <strain evidence="11">930I</strain>
    </source>
</reference>
<evidence type="ECO:0000256" key="4">
    <source>
        <dbReference type="ARBA" id="ARBA00022679"/>
    </source>
</evidence>
<feature type="domain" description="PAC" evidence="9">
    <location>
        <begin position="921"/>
        <end position="972"/>
    </location>
</feature>
<dbReference type="Gene3D" id="3.30.450.20">
    <property type="entry name" value="PAS domain"/>
    <property type="match status" value="7"/>
</dbReference>
<dbReference type="RefSeq" id="WP_092616744.1">
    <property type="nucleotide sequence ID" value="NZ_FNCV01000003.1"/>
</dbReference>
<dbReference type="SUPFAM" id="SSF55785">
    <property type="entry name" value="PYP-like sensor domain (PAS domain)"/>
    <property type="match status" value="7"/>
</dbReference>
<evidence type="ECO:0000259" key="9">
    <source>
        <dbReference type="PROSITE" id="PS50113"/>
    </source>
</evidence>
<dbReference type="InterPro" id="IPR035965">
    <property type="entry name" value="PAS-like_dom_sf"/>
</dbReference>
<name>A0A1G7XSN5_9PROT</name>
<gene>
    <name evidence="10" type="ORF">SAMN05421742_10381</name>
</gene>
<dbReference type="CDD" id="cd00130">
    <property type="entry name" value="PAS"/>
    <property type="match status" value="5"/>
</dbReference>
<feature type="domain" description="PAS" evidence="8">
    <location>
        <begin position="973"/>
        <end position="1020"/>
    </location>
</feature>
<dbReference type="InterPro" id="IPR004358">
    <property type="entry name" value="Sig_transdc_His_kin-like_C"/>
</dbReference>
<dbReference type="SUPFAM" id="SSF55781">
    <property type="entry name" value="GAF domain-like"/>
    <property type="match status" value="2"/>
</dbReference>
<dbReference type="InterPro" id="IPR013656">
    <property type="entry name" value="PAS_4"/>
</dbReference>
<accession>A0A1G7XSN5</accession>
<evidence type="ECO:0000259" key="7">
    <source>
        <dbReference type="PROSITE" id="PS50109"/>
    </source>
</evidence>
<evidence type="ECO:0000256" key="3">
    <source>
        <dbReference type="ARBA" id="ARBA00022553"/>
    </source>
</evidence>
<dbReference type="PANTHER" id="PTHR43304:SF1">
    <property type="entry name" value="PAC DOMAIN-CONTAINING PROTEIN"/>
    <property type="match status" value="1"/>
</dbReference>
<comment type="catalytic activity">
    <reaction evidence="1">
        <text>ATP + protein L-histidine = ADP + protein N-phospho-L-histidine.</text>
        <dbReference type="EC" id="2.7.13.3"/>
    </reaction>
</comment>
<feature type="domain" description="PAC" evidence="9">
    <location>
        <begin position="447"/>
        <end position="500"/>
    </location>
</feature>
<evidence type="ECO:0000256" key="6">
    <source>
        <dbReference type="SAM" id="Coils"/>
    </source>
</evidence>
<dbReference type="GO" id="GO:0000155">
    <property type="term" value="F:phosphorelay sensor kinase activity"/>
    <property type="evidence" value="ECO:0007669"/>
    <property type="project" value="InterPro"/>
</dbReference>
<dbReference type="InterPro" id="IPR052162">
    <property type="entry name" value="Sensor_kinase/Photoreceptor"/>
</dbReference>
<dbReference type="CDD" id="cd00075">
    <property type="entry name" value="HATPase"/>
    <property type="match status" value="1"/>
</dbReference>
<dbReference type="Pfam" id="PF13426">
    <property type="entry name" value="PAS_9"/>
    <property type="match status" value="4"/>
</dbReference>
<dbReference type="PROSITE" id="PS50113">
    <property type="entry name" value="PAC"/>
    <property type="match status" value="5"/>
</dbReference>
<dbReference type="SUPFAM" id="SSF55874">
    <property type="entry name" value="ATPase domain of HSP90 chaperone/DNA topoisomerase II/histidine kinase"/>
    <property type="match status" value="1"/>
</dbReference>
<dbReference type="InterPro" id="IPR036097">
    <property type="entry name" value="HisK_dim/P_sf"/>
</dbReference>
<feature type="domain" description="PAS" evidence="8">
    <location>
        <begin position="846"/>
        <end position="888"/>
    </location>
</feature>
<dbReference type="OrthoDB" id="7818322at2"/>
<proteinExistence type="predicted"/>
<dbReference type="InterPro" id="IPR003018">
    <property type="entry name" value="GAF"/>
</dbReference>
<dbReference type="InterPro" id="IPR003594">
    <property type="entry name" value="HATPase_dom"/>
</dbReference>
<dbReference type="InterPro" id="IPR029016">
    <property type="entry name" value="GAF-like_dom_sf"/>
</dbReference>
<evidence type="ECO:0000256" key="5">
    <source>
        <dbReference type="ARBA" id="ARBA00022777"/>
    </source>
</evidence>
<evidence type="ECO:0000256" key="2">
    <source>
        <dbReference type="ARBA" id="ARBA00012438"/>
    </source>
</evidence>
<organism evidence="10 11">
    <name type="scientific">Roseospirillum parvum</name>
    <dbReference type="NCBI Taxonomy" id="83401"/>
    <lineage>
        <taxon>Bacteria</taxon>
        <taxon>Pseudomonadati</taxon>
        <taxon>Pseudomonadota</taxon>
        <taxon>Alphaproteobacteria</taxon>
        <taxon>Rhodospirillales</taxon>
        <taxon>Rhodospirillaceae</taxon>
        <taxon>Roseospirillum</taxon>
    </lineage>
</organism>
<dbReference type="InterPro" id="IPR036890">
    <property type="entry name" value="HATPase_C_sf"/>
</dbReference>
<protein>
    <recommendedName>
        <fullName evidence="2">histidine kinase</fullName>
        <ecNumber evidence="2">2.7.13.3</ecNumber>
    </recommendedName>
</protein>
<evidence type="ECO:0000256" key="1">
    <source>
        <dbReference type="ARBA" id="ARBA00000085"/>
    </source>
</evidence>
<dbReference type="InterPro" id="IPR001610">
    <property type="entry name" value="PAC"/>
</dbReference>
<dbReference type="EC" id="2.7.13.3" evidence="2"/>
<dbReference type="PROSITE" id="PS50112">
    <property type="entry name" value="PAS"/>
    <property type="match status" value="3"/>
</dbReference>
<dbReference type="SMART" id="SM00387">
    <property type="entry name" value="HATPase_c"/>
    <property type="match status" value="1"/>
</dbReference>
<dbReference type="InterPro" id="IPR003661">
    <property type="entry name" value="HisK_dim/P_dom"/>
</dbReference>
<dbReference type="InterPro" id="IPR000700">
    <property type="entry name" value="PAS-assoc_C"/>
</dbReference>
<dbReference type="Gene3D" id="1.10.287.130">
    <property type="match status" value="1"/>
</dbReference>
<dbReference type="Pfam" id="PF02518">
    <property type="entry name" value="HATPase_c"/>
    <property type="match status" value="1"/>
</dbReference>
<dbReference type="SMART" id="SM00065">
    <property type="entry name" value="GAF"/>
    <property type="match status" value="2"/>
</dbReference>
<feature type="domain" description="PAC" evidence="9">
    <location>
        <begin position="1165"/>
        <end position="1217"/>
    </location>
</feature>
<dbReference type="NCBIfam" id="TIGR00229">
    <property type="entry name" value="sensory_box"/>
    <property type="match status" value="7"/>
</dbReference>
<keyword evidence="11" id="KW-1185">Reference proteome</keyword>